<evidence type="ECO:0000313" key="1">
    <source>
        <dbReference type="EMBL" id="GBL96731.1"/>
    </source>
</evidence>
<protein>
    <submittedName>
        <fullName evidence="1">Uncharacterized protein</fullName>
    </submittedName>
</protein>
<dbReference type="PANTHER" id="PTHR47326:SF1">
    <property type="entry name" value="HTH PSQ-TYPE DOMAIN-CONTAINING PROTEIN"/>
    <property type="match status" value="1"/>
</dbReference>
<dbReference type="AlphaFoldDB" id="A0A4Y2BWV2"/>
<dbReference type="EMBL" id="BGPR01000123">
    <property type="protein sequence ID" value="GBL96731.1"/>
    <property type="molecule type" value="Genomic_DNA"/>
</dbReference>
<accession>A0A4Y2BWV2</accession>
<dbReference type="Proteomes" id="UP000499080">
    <property type="component" value="Unassembled WGS sequence"/>
</dbReference>
<keyword evidence="2" id="KW-1185">Reference proteome</keyword>
<organism evidence="1 2">
    <name type="scientific">Araneus ventricosus</name>
    <name type="common">Orbweaver spider</name>
    <name type="synonym">Epeira ventricosa</name>
    <dbReference type="NCBI Taxonomy" id="182803"/>
    <lineage>
        <taxon>Eukaryota</taxon>
        <taxon>Metazoa</taxon>
        <taxon>Ecdysozoa</taxon>
        <taxon>Arthropoda</taxon>
        <taxon>Chelicerata</taxon>
        <taxon>Arachnida</taxon>
        <taxon>Araneae</taxon>
        <taxon>Araneomorphae</taxon>
        <taxon>Entelegynae</taxon>
        <taxon>Araneoidea</taxon>
        <taxon>Araneidae</taxon>
        <taxon>Araneus</taxon>
    </lineage>
</organism>
<gene>
    <name evidence="1" type="ORF">AVEN_111865_1</name>
</gene>
<evidence type="ECO:0000313" key="2">
    <source>
        <dbReference type="Proteomes" id="UP000499080"/>
    </source>
</evidence>
<dbReference type="OrthoDB" id="6611281at2759"/>
<name>A0A4Y2BWV2_ARAVE</name>
<reference evidence="1 2" key="1">
    <citation type="journal article" date="2019" name="Sci. Rep.">
        <title>Orb-weaving spider Araneus ventricosus genome elucidates the spidroin gene catalogue.</title>
        <authorList>
            <person name="Kono N."/>
            <person name="Nakamura H."/>
            <person name="Ohtoshi R."/>
            <person name="Moran D.A.P."/>
            <person name="Shinohara A."/>
            <person name="Yoshida Y."/>
            <person name="Fujiwara M."/>
            <person name="Mori M."/>
            <person name="Tomita M."/>
            <person name="Arakawa K."/>
        </authorList>
    </citation>
    <scope>NUCLEOTIDE SEQUENCE [LARGE SCALE GENOMIC DNA]</scope>
</reference>
<comment type="caution">
    <text evidence="1">The sequence shown here is derived from an EMBL/GenBank/DDBJ whole genome shotgun (WGS) entry which is preliminary data.</text>
</comment>
<dbReference type="PANTHER" id="PTHR47326">
    <property type="entry name" value="TRANSPOSABLE ELEMENT TC3 TRANSPOSASE-LIKE PROTEIN"/>
    <property type="match status" value="1"/>
</dbReference>
<proteinExistence type="predicted"/>
<sequence length="129" mass="14870">MAGLYKMATMQEKSFCVLEYVKCSSGMSVQHAFLRKYGKAAPGHQSILCWFRQFLETGCLCKGKSMGRPRVSEEIVERMRQSFVCSPQKSTICASHELGILQKTVWNVLHFKLYRLQLLQRLSPVDYVR</sequence>